<sequence>MCNFELLWFKQGADSNESTFHQSHHFGQFTCLHIQVSMIMHWRSFLWLFPLLPTFYCETQSAVFAADGKVHMDDKRGFKPWIRRQDGAAMELEELRENQAPQAVFGDPKVSPALAKAMLSAETHKSGTLAGLQTALVAEQASASTASALLVISEFTFFLMMLYLLNHKDVNVKRLSWSTLHSSVAIFISMLLFMSTKSLWILMAGHTLDGTPAGVALSWTRYVVVWILGPVILLRRGVDDESREAWCSIVQWFTAFCGADAFGELMMTSVFSASVGAQFGGFILCCFIIWLQCFGACWARHFVALAASTDREMKEKWADSWQVAETTYAGYILGLTLSMWTRFATSGIPTGAYGQPPGQTGAHSGLLALWTGTAVLVGFIVIGLVHRLGAPERSWTSRRFSQMTTSIMAMFCAWMSLYTLEWEFLYYTNASGFGGQAADINASILLAICSSVFMFAIMRIIDFIADRTGSPSVRSTAIFCELFIGLTWQRVFYMAIRLSGRQYKQAERVIDVVCMWSLAAICSPAWSFYILPFFLKAKEEEEQEIKSGAKASSEGKESQLADSGTPSKKNDATPAPASEKPKDDDEEF</sequence>
<comment type="caution">
    <text evidence="3">The sequence shown here is derived from an EMBL/GenBank/DDBJ whole genome shotgun (WGS) entry which is preliminary data.</text>
</comment>
<feature type="transmembrane region" description="Helical" evidence="2">
    <location>
        <begin position="177"/>
        <end position="196"/>
    </location>
</feature>
<feature type="compositionally biased region" description="Basic and acidic residues" evidence="1">
    <location>
        <begin position="545"/>
        <end position="559"/>
    </location>
</feature>
<feature type="transmembrane region" description="Helical" evidence="2">
    <location>
        <begin position="328"/>
        <end position="348"/>
    </location>
</feature>
<dbReference type="Proteomes" id="UP001642484">
    <property type="component" value="Unassembled WGS sequence"/>
</dbReference>
<keyword evidence="4" id="KW-1185">Reference proteome</keyword>
<feature type="transmembrane region" description="Helical" evidence="2">
    <location>
        <begin position="440"/>
        <end position="461"/>
    </location>
</feature>
<evidence type="ECO:0000256" key="1">
    <source>
        <dbReference type="SAM" id="MobiDB-lite"/>
    </source>
</evidence>
<keyword evidence="2" id="KW-1133">Transmembrane helix</keyword>
<feature type="transmembrane region" description="Helical" evidence="2">
    <location>
        <begin position="516"/>
        <end position="535"/>
    </location>
</feature>
<name>A0ABP0KW58_9DINO</name>
<accession>A0ABP0KW58</accession>
<organism evidence="3 4">
    <name type="scientific">Durusdinium trenchii</name>
    <dbReference type="NCBI Taxonomy" id="1381693"/>
    <lineage>
        <taxon>Eukaryota</taxon>
        <taxon>Sar</taxon>
        <taxon>Alveolata</taxon>
        <taxon>Dinophyceae</taxon>
        <taxon>Suessiales</taxon>
        <taxon>Symbiodiniaceae</taxon>
        <taxon>Durusdinium</taxon>
    </lineage>
</organism>
<feature type="transmembrane region" description="Helical" evidence="2">
    <location>
        <begin position="279"/>
        <end position="307"/>
    </location>
</feature>
<evidence type="ECO:0000256" key="2">
    <source>
        <dbReference type="SAM" id="Phobius"/>
    </source>
</evidence>
<dbReference type="EMBL" id="CAXAMN010009935">
    <property type="protein sequence ID" value="CAK9030204.1"/>
    <property type="molecule type" value="Genomic_DNA"/>
</dbReference>
<keyword evidence="2" id="KW-0812">Transmembrane</keyword>
<feature type="transmembrane region" description="Helical" evidence="2">
    <location>
        <begin position="400"/>
        <end position="420"/>
    </location>
</feature>
<feature type="compositionally biased region" description="Basic and acidic residues" evidence="1">
    <location>
        <begin position="579"/>
        <end position="588"/>
    </location>
</feature>
<evidence type="ECO:0000313" key="3">
    <source>
        <dbReference type="EMBL" id="CAK9030204.1"/>
    </source>
</evidence>
<reference evidence="3 4" key="1">
    <citation type="submission" date="2024-02" db="EMBL/GenBank/DDBJ databases">
        <authorList>
            <person name="Chen Y."/>
            <person name="Shah S."/>
            <person name="Dougan E. K."/>
            <person name="Thang M."/>
            <person name="Chan C."/>
        </authorList>
    </citation>
    <scope>NUCLEOTIDE SEQUENCE [LARGE SCALE GENOMIC DNA]</scope>
</reference>
<gene>
    <name evidence="3" type="ORF">CCMP2556_LOCUS17784</name>
</gene>
<feature type="transmembrane region" description="Helical" evidence="2">
    <location>
        <begin position="368"/>
        <end position="388"/>
    </location>
</feature>
<proteinExistence type="predicted"/>
<feature type="transmembrane region" description="Helical" evidence="2">
    <location>
        <begin position="246"/>
        <end position="267"/>
    </location>
</feature>
<feature type="transmembrane region" description="Helical" evidence="2">
    <location>
        <begin position="146"/>
        <end position="165"/>
    </location>
</feature>
<feature type="region of interest" description="Disordered" evidence="1">
    <location>
        <begin position="545"/>
        <end position="588"/>
    </location>
</feature>
<protein>
    <submittedName>
        <fullName evidence="3">Uncharacterized protein</fullName>
    </submittedName>
</protein>
<evidence type="ECO:0000313" key="4">
    <source>
        <dbReference type="Proteomes" id="UP001642484"/>
    </source>
</evidence>
<feature type="transmembrane region" description="Helical" evidence="2">
    <location>
        <begin position="216"/>
        <end position="234"/>
    </location>
</feature>
<keyword evidence="2" id="KW-0472">Membrane</keyword>